<gene>
    <name evidence="3" type="primary">MOB2</name>
    <name evidence="3" type="ORF">ATY40_BA7501054</name>
</gene>
<organism evidence="3 4">
    <name type="scientific">Komagataella pastoris</name>
    <name type="common">Yeast</name>
    <name type="synonym">Pichia pastoris</name>
    <dbReference type="NCBI Taxonomy" id="4922"/>
    <lineage>
        <taxon>Eukaryota</taxon>
        <taxon>Fungi</taxon>
        <taxon>Dikarya</taxon>
        <taxon>Ascomycota</taxon>
        <taxon>Saccharomycotina</taxon>
        <taxon>Pichiomycetes</taxon>
        <taxon>Pichiales</taxon>
        <taxon>Pichiaceae</taxon>
        <taxon>Komagataella</taxon>
    </lineage>
</organism>
<dbReference type="AlphaFoldDB" id="A0A1B2J7R2"/>
<dbReference type="OrthoDB" id="10261121at2759"/>
<feature type="compositionally biased region" description="Low complexity" evidence="2">
    <location>
        <begin position="45"/>
        <end position="57"/>
    </location>
</feature>
<evidence type="ECO:0000313" key="3">
    <source>
        <dbReference type="EMBL" id="ANZ74051.1"/>
    </source>
</evidence>
<dbReference type="SMART" id="SM01388">
    <property type="entry name" value="Mob1_phocein"/>
    <property type="match status" value="1"/>
</dbReference>
<protein>
    <submittedName>
        <fullName evidence="3">BA75_01054T0</fullName>
    </submittedName>
</protein>
<dbReference type="EMBL" id="CP014584">
    <property type="protein sequence ID" value="ANZ74051.1"/>
    <property type="molecule type" value="Genomic_DNA"/>
</dbReference>
<dbReference type="Pfam" id="PF03637">
    <property type="entry name" value="Mob1_phocein"/>
    <property type="match status" value="1"/>
</dbReference>
<dbReference type="Gene3D" id="1.20.140.30">
    <property type="entry name" value="MOB kinase activator"/>
    <property type="match status" value="1"/>
</dbReference>
<dbReference type="PANTHER" id="PTHR22599">
    <property type="entry name" value="MPS ONE BINDER KINASE ACTIVATOR-LIKE MOB"/>
    <property type="match status" value="1"/>
</dbReference>
<reference evidence="3 4" key="1">
    <citation type="submission" date="2016-02" db="EMBL/GenBank/DDBJ databases">
        <title>Comparative genomic and transcriptomic foundation for Pichia pastoris.</title>
        <authorList>
            <person name="Love K.R."/>
            <person name="Shah K.A."/>
            <person name="Whittaker C.A."/>
            <person name="Wu J."/>
            <person name="Bartlett M.C."/>
            <person name="Ma D."/>
            <person name="Leeson R.L."/>
            <person name="Priest M."/>
            <person name="Young S.K."/>
            <person name="Love J.C."/>
        </authorList>
    </citation>
    <scope>NUCLEOTIDE SEQUENCE [LARGE SCALE GENOMIC DNA]</scope>
    <source>
        <strain evidence="3 4">ATCC 28485</strain>
    </source>
</reference>
<evidence type="ECO:0000256" key="2">
    <source>
        <dbReference type="SAM" id="MobiDB-lite"/>
    </source>
</evidence>
<keyword evidence="4" id="KW-1185">Reference proteome</keyword>
<evidence type="ECO:0000313" key="4">
    <source>
        <dbReference type="Proteomes" id="UP000094565"/>
    </source>
</evidence>
<proteinExistence type="predicted"/>
<evidence type="ECO:0000256" key="1">
    <source>
        <dbReference type="PIRSR" id="PIRSR605301-1"/>
    </source>
</evidence>
<dbReference type="SUPFAM" id="SSF101152">
    <property type="entry name" value="Mob1/phocein"/>
    <property type="match status" value="1"/>
</dbReference>
<feature type="binding site" evidence="1">
    <location>
        <position position="259"/>
    </location>
    <ligand>
        <name>Zn(2+)</name>
        <dbReference type="ChEBI" id="CHEBI:29105"/>
    </ligand>
</feature>
<dbReference type="Proteomes" id="UP000094565">
    <property type="component" value="Chromosome 1"/>
</dbReference>
<feature type="binding site" evidence="1">
    <location>
        <position position="264"/>
    </location>
    <ligand>
        <name>Zn(2+)</name>
        <dbReference type="ChEBI" id="CHEBI:29105"/>
    </ligand>
</feature>
<feature type="region of interest" description="Disordered" evidence="2">
    <location>
        <begin position="38"/>
        <end position="58"/>
    </location>
</feature>
<keyword evidence="1" id="KW-0479">Metal-binding</keyword>
<name>A0A1B2J7R2_PICPA</name>
<keyword evidence="1" id="KW-0862">Zinc</keyword>
<accession>A0A1B2J7R2</accession>
<feature type="region of interest" description="Disordered" evidence="2">
    <location>
        <begin position="83"/>
        <end position="107"/>
    </location>
</feature>
<dbReference type="InterPro" id="IPR005301">
    <property type="entry name" value="MOB_kinase_act_fam"/>
</dbReference>
<dbReference type="InterPro" id="IPR036703">
    <property type="entry name" value="MOB_kinase_act_sf"/>
</dbReference>
<sequence>MSFLNTIKYVYLRDIDEAAQDSTFQDNKPTNIVRGFARGSKKQKNGNNNNNMAGGTNFEYDQLHGNPSQLSLNTNANTLYSGTNGSALSLRRTQSPSKQSMKSQRVQSNINRVSNSYGSNSARPLFLCEPFVKTALVKGSFKTIVQLPKYVDYGEWLALNSFETYTHLNQFYGIIAEYSTPEKCPTMHADDNTEYLWIDQTGQPISLSANQYIDYALAWINSKFSDQTVFPTKSNISFPPNFMKDIKNMSRQMFRIFAHIYHHHFEIIVHLSLEAHWNSFFAHFISFVREFSLIDPRELEPLQLLIENLEAQGKILVIDKQQI</sequence>
<feature type="binding site" evidence="1">
    <location>
        <position position="184"/>
    </location>
    <ligand>
        <name>Zn(2+)</name>
        <dbReference type="ChEBI" id="CHEBI:29105"/>
    </ligand>
</feature>